<organism evidence="21 22">
    <name type="scientific">Pomacea canaliculata</name>
    <name type="common">Golden apple snail</name>
    <dbReference type="NCBI Taxonomy" id="400727"/>
    <lineage>
        <taxon>Eukaryota</taxon>
        <taxon>Metazoa</taxon>
        <taxon>Spiralia</taxon>
        <taxon>Lophotrochozoa</taxon>
        <taxon>Mollusca</taxon>
        <taxon>Gastropoda</taxon>
        <taxon>Caenogastropoda</taxon>
        <taxon>Architaenioglossa</taxon>
        <taxon>Ampullarioidea</taxon>
        <taxon>Ampullariidae</taxon>
        <taxon>Pomacea</taxon>
    </lineage>
</organism>
<keyword evidence="9 18" id="KW-0547">Nucleotide-binding</keyword>
<keyword evidence="6" id="KW-0597">Phosphoprotein</keyword>
<dbReference type="InterPro" id="IPR001245">
    <property type="entry name" value="Ser-Thr/Tyr_kinase_cat_dom"/>
</dbReference>
<feature type="region of interest" description="Disordered" evidence="19">
    <location>
        <begin position="333"/>
        <end position="362"/>
    </location>
</feature>
<dbReference type="GO" id="GO:0005524">
    <property type="term" value="F:ATP binding"/>
    <property type="evidence" value="ECO:0007669"/>
    <property type="project" value="UniProtKB-UniRule"/>
</dbReference>
<dbReference type="STRING" id="400727.A0A2T7NP73"/>
<evidence type="ECO:0000256" key="8">
    <source>
        <dbReference type="ARBA" id="ARBA00022723"/>
    </source>
</evidence>
<dbReference type="Gene3D" id="1.10.510.10">
    <property type="entry name" value="Transferase(Phosphotransferase) domain 1"/>
    <property type="match status" value="1"/>
</dbReference>
<evidence type="ECO:0000256" key="1">
    <source>
        <dbReference type="ARBA" id="ARBA00001936"/>
    </source>
</evidence>
<dbReference type="Pfam" id="PF00069">
    <property type="entry name" value="Pkinase"/>
    <property type="match status" value="1"/>
</dbReference>
<comment type="similarity">
    <text evidence="3">Belongs to the protein kinase superfamily. TKL Ser/Thr protein kinase family.</text>
</comment>
<evidence type="ECO:0000256" key="19">
    <source>
        <dbReference type="SAM" id="MobiDB-lite"/>
    </source>
</evidence>
<evidence type="ECO:0000256" key="18">
    <source>
        <dbReference type="PROSITE-ProRule" id="PRU10141"/>
    </source>
</evidence>
<keyword evidence="14" id="KW-0464">Manganese</keyword>
<comment type="catalytic activity">
    <reaction evidence="15">
        <text>L-seryl-[protein] + ATP = O-phospho-L-seryl-[protein] + ADP + H(+)</text>
        <dbReference type="Rhea" id="RHEA:17989"/>
        <dbReference type="Rhea" id="RHEA-COMP:9863"/>
        <dbReference type="Rhea" id="RHEA-COMP:11604"/>
        <dbReference type="ChEBI" id="CHEBI:15378"/>
        <dbReference type="ChEBI" id="CHEBI:29999"/>
        <dbReference type="ChEBI" id="CHEBI:30616"/>
        <dbReference type="ChEBI" id="CHEBI:83421"/>
        <dbReference type="ChEBI" id="CHEBI:456216"/>
        <dbReference type="EC" id="2.7.12.1"/>
    </reaction>
</comment>
<dbReference type="PANTHER" id="PTHR46485">
    <property type="entry name" value="LIM DOMAIN KINASE 1"/>
    <property type="match status" value="1"/>
</dbReference>
<dbReference type="GO" id="GO:0004674">
    <property type="term" value="F:protein serine/threonine kinase activity"/>
    <property type="evidence" value="ECO:0007669"/>
    <property type="project" value="UniProtKB-KW"/>
</dbReference>
<dbReference type="Gene3D" id="3.30.200.20">
    <property type="entry name" value="Phosphorylase Kinase, domain 1"/>
    <property type="match status" value="1"/>
</dbReference>
<keyword evidence="12" id="KW-0460">Magnesium</keyword>
<dbReference type="EMBL" id="PZQS01000010">
    <property type="protein sequence ID" value="PVD22968.1"/>
    <property type="molecule type" value="Genomic_DNA"/>
</dbReference>
<evidence type="ECO:0000256" key="3">
    <source>
        <dbReference type="ARBA" id="ARBA00005843"/>
    </source>
</evidence>
<evidence type="ECO:0000256" key="12">
    <source>
        <dbReference type="ARBA" id="ARBA00022842"/>
    </source>
</evidence>
<dbReference type="SUPFAM" id="SSF56112">
    <property type="entry name" value="Protein kinase-like (PK-like)"/>
    <property type="match status" value="1"/>
</dbReference>
<dbReference type="InterPro" id="IPR011009">
    <property type="entry name" value="Kinase-like_dom_sf"/>
</dbReference>
<evidence type="ECO:0000256" key="14">
    <source>
        <dbReference type="ARBA" id="ARBA00023211"/>
    </source>
</evidence>
<dbReference type="InterPro" id="IPR008266">
    <property type="entry name" value="Tyr_kinase_AS"/>
</dbReference>
<feature type="compositionally biased region" description="Low complexity" evidence="19">
    <location>
        <begin position="1"/>
        <end position="10"/>
    </location>
</feature>
<evidence type="ECO:0000256" key="11">
    <source>
        <dbReference type="ARBA" id="ARBA00022840"/>
    </source>
</evidence>
<dbReference type="PROSITE" id="PS50011">
    <property type="entry name" value="PROTEIN_KINASE_DOM"/>
    <property type="match status" value="1"/>
</dbReference>
<evidence type="ECO:0000259" key="20">
    <source>
        <dbReference type="PROSITE" id="PS50011"/>
    </source>
</evidence>
<keyword evidence="8" id="KW-0479">Metal-binding</keyword>
<evidence type="ECO:0000256" key="17">
    <source>
        <dbReference type="ARBA" id="ARBA00051680"/>
    </source>
</evidence>
<feature type="binding site" evidence="18">
    <location>
        <position position="97"/>
    </location>
    <ligand>
        <name>ATP</name>
        <dbReference type="ChEBI" id="CHEBI:30616"/>
    </ligand>
</feature>
<dbReference type="InterPro" id="IPR050940">
    <property type="entry name" value="Actin_reg-Ser/Thr_kinase"/>
</dbReference>
<evidence type="ECO:0000256" key="15">
    <source>
        <dbReference type="ARBA" id="ARBA00049003"/>
    </source>
</evidence>
<dbReference type="PANTHER" id="PTHR46485:SF5">
    <property type="entry name" value="CENTER DIVIDER, ISOFORM A"/>
    <property type="match status" value="1"/>
</dbReference>
<gene>
    <name evidence="21" type="ORF">C0Q70_16228</name>
</gene>
<evidence type="ECO:0000313" key="22">
    <source>
        <dbReference type="Proteomes" id="UP000245119"/>
    </source>
</evidence>
<evidence type="ECO:0000256" key="5">
    <source>
        <dbReference type="ARBA" id="ARBA00022527"/>
    </source>
</evidence>
<feature type="region of interest" description="Disordered" evidence="19">
    <location>
        <begin position="1"/>
        <end position="53"/>
    </location>
</feature>
<evidence type="ECO:0000256" key="7">
    <source>
        <dbReference type="ARBA" id="ARBA00022679"/>
    </source>
</evidence>
<keyword evidence="5" id="KW-0723">Serine/threonine-protein kinase</keyword>
<dbReference type="InterPro" id="IPR017441">
    <property type="entry name" value="Protein_kinase_ATP_BS"/>
</dbReference>
<feature type="domain" description="Protein kinase" evidence="20">
    <location>
        <begin position="68"/>
        <end position="323"/>
    </location>
</feature>
<keyword evidence="13" id="KW-0829">Tyrosine-protein kinase</keyword>
<keyword evidence="22" id="KW-1185">Reference proteome</keyword>
<evidence type="ECO:0000256" key="4">
    <source>
        <dbReference type="ARBA" id="ARBA00013203"/>
    </source>
</evidence>
<reference evidence="21 22" key="1">
    <citation type="submission" date="2018-04" db="EMBL/GenBank/DDBJ databases">
        <title>The genome of golden apple snail Pomacea canaliculata provides insight into stress tolerance and invasive adaptation.</title>
        <authorList>
            <person name="Liu C."/>
            <person name="Liu B."/>
            <person name="Ren Y."/>
            <person name="Zhang Y."/>
            <person name="Wang H."/>
            <person name="Li S."/>
            <person name="Jiang F."/>
            <person name="Yin L."/>
            <person name="Zhang G."/>
            <person name="Qian W."/>
            <person name="Fan W."/>
        </authorList>
    </citation>
    <scope>NUCLEOTIDE SEQUENCE [LARGE SCALE GENOMIC DNA]</scope>
    <source>
        <strain evidence="21">SZHN2017</strain>
        <tissue evidence="21">Muscle</tissue>
    </source>
</reference>
<sequence>MDKTSSSTKRSTLRRSRTITCNVYPATRPVQDRPVDRTREPSPNDETSPKSSCQALRHAVSALTRLDDFICEKIGAGFFSEVFKVTHRTTGQVMALKMNTMTSNRHNMLREVQLLNRLSHPNILRFMGVCVHEGQLHALTEFISGGSLEQLLQEEEELPWTQRIHLTHGVARGLHYLHSMGFMHRDLTSKNILIKKEDNRSYHAVIADFGLAAKIPDPLNKEKLPVVGSPYWMAPEVLHGDFYNERADIFSLGIIMCEITARISADPDVMPRMQNFGVDYVALSEMIDYCPLDYLQLAFKCCQVDPSKRPEGSEIIDWLEKIYRNLQNDIVTQQEKEKTERSGHKRSRSEDNILQANDSEADTSNEDIIVTPLLIGQVMSRDDPSYEPSSTNPFAAIQRFRHGRKLLGTSMDYSTDLISPATPLTPPSTPGCPDFKCARNRDHTDGMAVRRCQSLPSSPVLLRRAAEKLHQESLHGSARYCSQQHQSGLHAMRARSKSTVLGEALAARLQRELSPGLIIQPVMSTFIPESQQEAELLETEGTSVSNYNSSCVRGVNGLERNTQDEVLDCLGQSPGIRSSVPGAVYITPPSMACTAANKRSLRKTKQKSLDEDCDAVIHHPQRNGHGPRENGNYSRVLSSKGNAVASSAEETRDKKVLQLAPREVSPASMRSSCESFMSIDEHDTSTPSSLSSYSEAND</sequence>
<proteinExistence type="inferred from homology"/>
<keyword evidence="11 18" id="KW-0067">ATP-binding</keyword>
<accession>A0A2T7NP73</accession>
<feature type="compositionally biased region" description="Polar residues" evidence="19">
    <location>
        <begin position="631"/>
        <end position="645"/>
    </location>
</feature>
<evidence type="ECO:0000313" key="21">
    <source>
        <dbReference type="EMBL" id="PVD22968.1"/>
    </source>
</evidence>
<feature type="region of interest" description="Disordered" evidence="19">
    <location>
        <begin position="617"/>
        <end position="698"/>
    </location>
</feature>
<evidence type="ECO:0000256" key="2">
    <source>
        <dbReference type="ARBA" id="ARBA00001946"/>
    </source>
</evidence>
<dbReference type="GO" id="GO:0005737">
    <property type="term" value="C:cytoplasm"/>
    <property type="evidence" value="ECO:0007669"/>
    <property type="project" value="TreeGrafter"/>
</dbReference>
<dbReference type="Proteomes" id="UP000245119">
    <property type="component" value="Linkage Group LG10"/>
</dbReference>
<feature type="compositionally biased region" description="Basic and acidic residues" evidence="19">
    <location>
        <begin position="30"/>
        <end position="42"/>
    </location>
</feature>
<comment type="catalytic activity">
    <reaction evidence="16">
        <text>L-threonyl-[protein] + ATP = O-phospho-L-threonyl-[protein] + ADP + H(+)</text>
        <dbReference type="Rhea" id="RHEA:46608"/>
        <dbReference type="Rhea" id="RHEA-COMP:11060"/>
        <dbReference type="Rhea" id="RHEA-COMP:11605"/>
        <dbReference type="ChEBI" id="CHEBI:15378"/>
        <dbReference type="ChEBI" id="CHEBI:30013"/>
        <dbReference type="ChEBI" id="CHEBI:30616"/>
        <dbReference type="ChEBI" id="CHEBI:61977"/>
        <dbReference type="ChEBI" id="CHEBI:456216"/>
        <dbReference type="EC" id="2.7.12.1"/>
    </reaction>
</comment>
<comment type="catalytic activity">
    <reaction evidence="17">
        <text>L-tyrosyl-[protein] + ATP = O-phospho-L-tyrosyl-[protein] + ADP + H(+)</text>
        <dbReference type="Rhea" id="RHEA:10596"/>
        <dbReference type="Rhea" id="RHEA-COMP:10136"/>
        <dbReference type="Rhea" id="RHEA-COMP:20101"/>
        <dbReference type="ChEBI" id="CHEBI:15378"/>
        <dbReference type="ChEBI" id="CHEBI:30616"/>
        <dbReference type="ChEBI" id="CHEBI:46858"/>
        <dbReference type="ChEBI" id="CHEBI:61978"/>
        <dbReference type="ChEBI" id="CHEBI:456216"/>
        <dbReference type="EC" id="2.7.12.1"/>
    </reaction>
</comment>
<dbReference type="PRINTS" id="PR00109">
    <property type="entry name" value="TYRKINASE"/>
</dbReference>
<dbReference type="GO" id="GO:0046872">
    <property type="term" value="F:metal ion binding"/>
    <property type="evidence" value="ECO:0007669"/>
    <property type="project" value="UniProtKB-KW"/>
</dbReference>
<dbReference type="EC" id="2.7.12.1" evidence="4"/>
<comment type="caution">
    <text evidence="21">The sequence shown here is derived from an EMBL/GenBank/DDBJ whole genome shotgun (WGS) entry which is preliminary data.</text>
</comment>
<evidence type="ECO:0000256" key="9">
    <source>
        <dbReference type="ARBA" id="ARBA00022741"/>
    </source>
</evidence>
<dbReference type="OrthoDB" id="20134at2759"/>
<name>A0A2T7NP73_POMCA</name>
<dbReference type="InterPro" id="IPR000719">
    <property type="entry name" value="Prot_kinase_dom"/>
</dbReference>
<evidence type="ECO:0000256" key="13">
    <source>
        <dbReference type="ARBA" id="ARBA00023137"/>
    </source>
</evidence>
<dbReference type="FunFam" id="3.30.200.20:FF:000134">
    <property type="entry name" value="Dual specificity testis-specific protein kinase 2"/>
    <property type="match status" value="1"/>
</dbReference>
<dbReference type="FunFam" id="1.10.510.10:FF:000202">
    <property type="entry name" value="Dual specificity testis-specific protein kinase 2"/>
    <property type="match status" value="1"/>
</dbReference>
<dbReference type="GO" id="GO:0030036">
    <property type="term" value="P:actin cytoskeleton organization"/>
    <property type="evidence" value="ECO:0007669"/>
    <property type="project" value="TreeGrafter"/>
</dbReference>
<dbReference type="GO" id="GO:0004713">
    <property type="term" value="F:protein tyrosine kinase activity"/>
    <property type="evidence" value="ECO:0007669"/>
    <property type="project" value="UniProtKB-KW"/>
</dbReference>
<comment type="cofactor">
    <cofactor evidence="2">
        <name>Mg(2+)</name>
        <dbReference type="ChEBI" id="CHEBI:18420"/>
    </cofactor>
</comment>
<dbReference type="GO" id="GO:0005634">
    <property type="term" value="C:nucleus"/>
    <property type="evidence" value="ECO:0007669"/>
    <property type="project" value="TreeGrafter"/>
</dbReference>
<keyword evidence="10" id="KW-0418">Kinase</keyword>
<dbReference type="PROSITE" id="PS00109">
    <property type="entry name" value="PROTEIN_KINASE_TYR"/>
    <property type="match status" value="1"/>
</dbReference>
<evidence type="ECO:0000256" key="6">
    <source>
        <dbReference type="ARBA" id="ARBA00022553"/>
    </source>
</evidence>
<evidence type="ECO:0000256" key="16">
    <source>
        <dbReference type="ARBA" id="ARBA00049308"/>
    </source>
</evidence>
<evidence type="ECO:0000256" key="10">
    <source>
        <dbReference type="ARBA" id="ARBA00022777"/>
    </source>
</evidence>
<dbReference type="AlphaFoldDB" id="A0A2T7NP73"/>
<feature type="compositionally biased region" description="Polar residues" evidence="19">
    <location>
        <begin position="44"/>
        <end position="53"/>
    </location>
</feature>
<comment type="cofactor">
    <cofactor evidence="1">
        <name>Mn(2+)</name>
        <dbReference type="ChEBI" id="CHEBI:29035"/>
    </cofactor>
</comment>
<dbReference type="PROSITE" id="PS00107">
    <property type="entry name" value="PROTEIN_KINASE_ATP"/>
    <property type="match status" value="1"/>
</dbReference>
<keyword evidence="7" id="KW-0808">Transferase</keyword>
<dbReference type="GO" id="GO:0004712">
    <property type="term" value="F:protein serine/threonine/tyrosine kinase activity"/>
    <property type="evidence" value="ECO:0007669"/>
    <property type="project" value="UniProtKB-EC"/>
</dbReference>
<protein>
    <recommendedName>
        <fullName evidence="4">dual-specificity kinase</fullName>
        <ecNumber evidence="4">2.7.12.1</ecNumber>
    </recommendedName>
</protein>
<feature type="compositionally biased region" description="Low complexity" evidence="19">
    <location>
        <begin position="685"/>
        <end position="698"/>
    </location>
</feature>